<reference evidence="1 2" key="1">
    <citation type="submission" date="2018-06" db="EMBL/GenBank/DDBJ databases">
        <title>Genome analysis of cellulolytic fungus Trichoderma lentiforme CFAM-422.</title>
        <authorList>
            <person name="Steindorff A.S."/>
            <person name="Formighieri E.F."/>
            <person name="Midorikawa G.E.O."/>
            <person name="Tamietti M.S."/>
            <person name="Ramos E.Z."/>
            <person name="Silva A.S."/>
            <person name="Bon E.P.S."/>
            <person name="Mendes T.D."/>
            <person name="Damaso M.C.T."/>
            <person name="Favaro L.C.L."/>
        </authorList>
    </citation>
    <scope>NUCLEOTIDE SEQUENCE [LARGE SCALE GENOMIC DNA]</scope>
    <source>
        <strain evidence="1 2">CFAM-422</strain>
    </source>
</reference>
<gene>
    <name evidence="1" type="ORF">CFAM422_010872</name>
</gene>
<dbReference type="Proteomes" id="UP000801864">
    <property type="component" value="Unassembled WGS sequence"/>
</dbReference>
<sequence>MRREGGIVFVSGFLSKRCSLEPMCSPHTPSAASSSKWESLGVSNGTPTSSMLRACSSARWGAKMVAWRSQMPNTLSHFTDKKNDKSYVIEHFIDSERSKFEFAEEKRTIWDRILLIRRTRIAGKRQGEGMKSTTKQVGYRRIPLVNATVQGTHGRDKWVIEIITCI</sequence>
<keyword evidence="2" id="KW-1185">Reference proteome</keyword>
<name>A0A9P4X542_9HYPO</name>
<evidence type="ECO:0000313" key="2">
    <source>
        <dbReference type="Proteomes" id="UP000801864"/>
    </source>
</evidence>
<dbReference type="EMBL" id="QLNT01000022">
    <property type="protein sequence ID" value="KAF3060710.1"/>
    <property type="molecule type" value="Genomic_DNA"/>
</dbReference>
<evidence type="ECO:0000313" key="1">
    <source>
        <dbReference type="EMBL" id="KAF3060710.1"/>
    </source>
</evidence>
<comment type="caution">
    <text evidence="1">The sequence shown here is derived from an EMBL/GenBank/DDBJ whole genome shotgun (WGS) entry which is preliminary data.</text>
</comment>
<dbReference type="AlphaFoldDB" id="A0A9P4X542"/>
<protein>
    <submittedName>
        <fullName evidence="1">Uncharacterized protein</fullName>
    </submittedName>
</protein>
<organism evidence="1 2">
    <name type="scientific">Trichoderma lentiforme</name>
    <dbReference type="NCBI Taxonomy" id="1567552"/>
    <lineage>
        <taxon>Eukaryota</taxon>
        <taxon>Fungi</taxon>
        <taxon>Dikarya</taxon>
        <taxon>Ascomycota</taxon>
        <taxon>Pezizomycotina</taxon>
        <taxon>Sordariomycetes</taxon>
        <taxon>Hypocreomycetidae</taxon>
        <taxon>Hypocreales</taxon>
        <taxon>Hypocreaceae</taxon>
        <taxon>Trichoderma</taxon>
    </lineage>
</organism>
<accession>A0A9P4X542</accession>
<proteinExistence type="predicted"/>